<organism evidence="2 3">
    <name type="scientific">Tranquillimonas alkanivorans</name>
    <dbReference type="NCBI Taxonomy" id="441119"/>
    <lineage>
        <taxon>Bacteria</taxon>
        <taxon>Pseudomonadati</taxon>
        <taxon>Pseudomonadota</taxon>
        <taxon>Alphaproteobacteria</taxon>
        <taxon>Rhodobacterales</taxon>
        <taxon>Roseobacteraceae</taxon>
        <taxon>Tranquillimonas</taxon>
    </lineage>
</organism>
<dbReference type="InterPro" id="IPR050678">
    <property type="entry name" value="DNA_Partitioning_ATPase"/>
</dbReference>
<sequence>MKILVMSPKGGVGKTKISLGLASVAHKRGKSVLAIDFDDQNSLDTTLRGIDDIDNAAGHPRELMDAIEQTGDDHDVVIFDVRPGSEYTKEYLQAAKHVDFTVVPIQHDGEAILSAEYMVDQFLDEGVQNFGVVMNSVLPNEKHLSKVREKMADLSGPELQWPMLDSILQFRTVWGHITFARDRSKTLIHHHKDGKAKAEIEALYDEIVSKIGGGSR</sequence>
<dbReference type="InterPro" id="IPR027417">
    <property type="entry name" value="P-loop_NTPase"/>
</dbReference>
<dbReference type="Gene3D" id="3.40.50.300">
    <property type="entry name" value="P-loop containing nucleotide triphosphate hydrolases"/>
    <property type="match status" value="1"/>
</dbReference>
<dbReference type="STRING" id="441119.SAMN04488047_13924"/>
<dbReference type="Pfam" id="PF01656">
    <property type="entry name" value="CbiA"/>
    <property type="match status" value="1"/>
</dbReference>
<proteinExistence type="predicted"/>
<dbReference type="InterPro" id="IPR002586">
    <property type="entry name" value="CobQ/CobB/MinD/ParA_Nub-bd_dom"/>
</dbReference>
<evidence type="ECO:0000259" key="1">
    <source>
        <dbReference type="Pfam" id="PF01656"/>
    </source>
</evidence>
<name>A0A1I5W382_9RHOB</name>
<gene>
    <name evidence="2" type="ORF">SAMN04488047_13924</name>
</gene>
<evidence type="ECO:0000313" key="2">
    <source>
        <dbReference type="EMBL" id="SFQ14185.1"/>
    </source>
</evidence>
<dbReference type="PIRSF" id="PIRSF009320">
    <property type="entry name" value="Nuc_binding_HP_1000"/>
    <property type="match status" value="1"/>
</dbReference>
<accession>A0A1I5W382</accession>
<dbReference type="AlphaFoldDB" id="A0A1I5W382"/>
<dbReference type="Proteomes" id="UP000199356">
    <property type="component" value="Unassembled WGS sequence"/>
</dbReference>
<dbReference type="SUPFAM" id="SSF52540">
    <property type="entry name" value="P-loop containing nucleoside triphosphate hydrolases"/>
    <property type="match status" value="1"/>
</dbReference>
<dbReference type="EMBL" id="FOXA01000039">
    <property type="protein sequence ID" value="SFQ14185.1"/>
    <property type="molecule type" value="Genomic_DNA"/>
</dbReference>
<keyword evidence="3" id="KW-1185">Reference proteome</keyword>
<reference evidence="2 3" key="1">
    <citation type="submission" date="2016-10" db="EMBL/GenBank/DDBJ databases">
        <authorList>
            <person name="de Groot N.N."/>
        </authorList>
    </citation>
    <scope>NUCLEOTIDE SEQUENCE [LARGE SCALE GENOMIC DNA]</scope>
    <source>
        <strain evidence="2 3">DSM 19547</strain>
    </source>
</reference>
<dbReference type="PANTHER" id="PTHR13696:SF99">
    <property type="entry name" value="COBYRINIC ACID AC-DIAMIDE SYNTHASE"/>
    <property type="match status" value="1"/>
</dbReference>
<dbReference type="RefSeq" id="WP_177215302.1">
    <property type="nucleotide sequence ID" value="NZ_FOXA01000039.1"/>
</dbReference>
<evidence type="ECO:0000313" key="3">
    <source>
        <dbReference type="Proteomes" id="UP000199356"/>
    </source>
</evidence>
<protein>
    <submittedName>
        <fullName evidence="2">Cellulose biosynthesis protein BcsQ</fullName>
    </submittedName>
</protein>
<feature type="domain" description="CobQ/CobB/MinD/ParA nucleotide binding" evidence="1">
    <location>
        <begin position="3"/>
        <end position="165"/>
    </location>
</feature>
<dbReference type="PANTHER" id="PTHR13696">
    <property type="entry name" value="P-LOOP CONTAINING NUCLEOSIDE TRIPHOSPHATE HYDROLASE"/>
    <property type="match status" value="1"/>
</dbReference>
<dbReference type="CDD" id="cd02042">
    <property type="entry name" value="ParAB_family"/>
    <property type="match status" value="1"/>
</dbReference>